<evidence type="ECO:0000313" key="2">
    <source>
        <dbReference type="EMBL" id="KAJ7705760.1"/>
    </source>
</evidence>
<feature type="region of interest" description="Disordered" evidence="1">
    <location>
        <begin position="86"/>
        <end position="122"/>
    </location>
</feature>
<evidence type="ECO:0000256" key="1">
    <source>
        <dbReference type="SAM" id="MobiDB-lite"/>
    </source>
</evidence>
<name>A0AAD7M8P1_9AGAR</name>
<evidence type="ECO:0000313" key="3">
    <source>
        <dbReference type="Proteomes" id="UP001215598"/>
    </source>
</evidence>
<protein>
    <submittedName>
        <fullName evidence="2">Uncharacterized protein</fullName>
    </submittedName>
</protein>
<keyword evidence="3" id="KW-1185">Reference proteome</keyword>
<gene>
    <name evidence="2" type="ORF">B0H16DRAFT_1482170</name>
</gene>
<organism evidence="2 3">
    <name type="scientific">Mycena metata</name>
    <dbReference type="NCBI Taxonomy" id="1033252"/>
    <lineage>
        <taxon>Eukaryota</taxon>
        <taxon>Fungi</taxon>
        <taxon>Dikarya</taxon>
        <taxon>Basidiomycota</taxon>
        <taxon>Agaricomycotina</taxon>
        <taxon>Agaricomycetes</taxon>
        <taxon>Agaricomycetidae</taxon>
        <taxon>Agaricales</taxon>
        <taxon>Marasmiineae</taxon>
        <taxon>Mycenaceae</taxon>
        <taxon>Mycena</taxon>
    </lineage>
</organism>
<comment type="caution">
    <text evidence="2">The sequence shown here is derived from an EMBL/GenBank/DDBJ whole genome shotgun (WGS) entry which is preliminary data.</text>
</comment>
<dbReference type="EMBL" id="JARKIB010000467">
    <property type="protein sequence ID" value="KAJ7705760.1"/>
    <property type="molecule type" value="Genomic_DNA"/>
</dbReference>
<dbReference type="Proteomes" id="UP001215598">
    <property type="component" value="Unassembled WGS sequence"/>
</dbReference>
<accession>A0AAD7M8P1</accession>
<reference evidence="2" key="1">
    <citation type="submission" date="2023-03" db="EMBL/GenBank/DDBJ databases">
        <title>Massive genome expansion in bonnet fungi (Mycena s.s.) driven by repeated elements and novel gene families across ecological guilds.</title>
        <authorList>
            <consortium name="Lawrence Berkeley National Laboratory"/>
            <person name="Harder C.B."/>
            <person name="Miyauchi S."/>
            <person name="Viragh M."/>
            <person name="Kuo A."/>
            <person name="Thoen E."/>
            <person name="Andreopoulos B."/>
            <person name="Lu D."/>
            <person name="Skrede I."/>
            <person name="Drula E."/>
            <person name="Henrissat B."/>
            <person name="Morin E."/>
            <person name="Kohler A."/>
            <person name="Barry K."/>
            <person name="LaButti K."/>
            <person name="Morin E."/>
            <person name="Salamov A."/>
            <person name="Lipzen A."/>
            <person name="Mereny Z."/>
            <person name="Hegedus B."/>
            <person name="Baldrian P."/>
            <person name="Stursova M."/>
            <person name="Weitz H."/>
            <person name="Taylor A."/>
            <person name="Grigoriev I.V."/>
            <person name="Nagy L.G."/>
            <person name="Martin F."/>
            <person name="Kauserud H."/>
        </authorList>
    </citation>
    <scope>NUCLEOTIDE SEQUENCE</scope>
    <source>
        <strain evidence="2">CBHHK182m</strain>
    </source>
</reference>
<proteinExistence type="predicted"/>
<sequence length="394" mass="44475">MLYRISVSFSLKFNFRKCCSKNFSRERKYCGSLWAKRGNHWLLWGLEKSASDGSGSRAGEKKVGQRCRNMILCFLAKIPHVTAYSDQSLRRGQTETTMAKPKKTKAPSKPARKPEDPEKREKRLQKLAEYRRRPEAREKQRVLMAERRAAVKARRRQWDPPKKSTSVVHDAAIIHDTPVSPSQEQLPEDGDASITSAEHVAIHMLLELADATGPKSQGTPPPPSDPGAQDFVADDPMLPSSNLYVSSSSHHSSLEAVQQERIYYRRVDPVFITEKLPPNASPSKLQKKLYRDLGILGPLNWVQQAQMHVATLGLSGSSVEEADDLMVPVDNRGPSFLTMGSRRWERIWEWREGVEHEIAGGEQSENEMDWVDDAERVSRRQPCEGGLGNTELLP</sequence>
<feature type="compositionally biased region" description="Basic and acidic residues" evidence="1">
    <location>
        <begin position="112"/>
        <end position="122"/>
    </location>
</feature>
<feature type="region of interest" description="Disordered" evidence="1">
    <location>
        <begin position="211"/>
        <end position="236"/>
    </location>
</feature>
<dbReference type="AlphaFoldDB" id="A0AAD7M8P1"/>